<evidence type="ECO:0000313" key="3">
    <source>
        <dbReference type="Proteomes" id="UP001419268"/>
    </source>
</evidence>
<sequence>MSENKEGQVGKEGKIEVEKVKDSFIKKAYNRPGTQFLTRSMDLNAKARGMEVGTRKSQVITKVPLARPKSSQLDHQSKFVSEHCRNDKAHETKEKRMSRIIRTNAKAVTVKKLVKVS</sequence>
<keyword evidence="3" id="KW-1185">Reference proteome</keyword>
<feature type="region of interest" description="Disordered" evidence="1">
    <location>
        <begin position="65"/>
        <end position="96"/>
    </location>
</feature>
<name>A0AAP0KTD6_9MAGN</name>
<evidence type="ECO:0000313" key="2">
    <source>
        <dbReference type="EMBL" id="KAK9158361.1"/>
    </source>
</evidence>
<organism evidence="2 3">
    <name type="scientific">Stephania cephalantha</name>
    <dbReference type="NCBI Taxonomy" id="152367"/>
    <lineage>
        <taxon>Eukaryota</taxon>
        <taxon>Viridiplantae</taxon>
        <taxon>Streptophyta</taxon>
        <taxon>Embryophyta</taxon>
        <taxon>Tracheophyta</taxon>
        <taxon>Spermatophyta</taxon>
        <taxon>Magnoliopsida</taxon>
        <taxon>Ranunculales</taxon>
        <taxon>Menispermaceae</taxon>
        <taxon>Menispermoideae</taxon>
        <taxon>Cissampelideae</taxon>
        <taxon>Stephania</taxon>
    </lineage>
</organism>
<accession>A0AAP0KTD6</accession>
<protein>
    <submittedName>
        <fullName evidence="2">Uncharacterized protein</fullName>
    </submittedName>
</protein>
<comment type="caution">
    <text evidence="2">The sequence shown here is derived from an EMBL/GenBank/DDBJ whole genome shotgun (WGS) entry which is preliminary data.</text>
</comment>
<gene>
    <name evidence="2" type="ORF">Scep_004935</name>
</gene>
<feature type="compositionally biased region" description="Basic and acidic residues" evidence="1">
    <location>
        <begin position="75"/>
        <end position="96"/>
    </location>
</feature>
<reference evidence="2 3" key="1">
    <citation type="submission" date="2024-01" db="EMBL/GenBank/DDBJ databases">
        <title>Genome assemblies of Stephania.</title>
        <authorList>
            <person name="Yang L."/>
        </authorList>
    </citation>
    <scope>NUCLEOTIDE SEQUENCE [LARGE SCALE GENOMIC DNA]</scope>
    <source>
        <strain evidence="2">JXDWG</strain>
        <tissue evidence="2">Leaf</tissue>
    </source>
</reference>
<dbReference type="Proteomes" id="UP001419268">
    <property type="component" value="Unassembled WGS sequence"/>
</dbReference>
<evidence type="ECO:0000256" key="1">
    <source>
        <dbReference type="SAM" id="MobiDB-lite"/>
    </source>
</evidence>
<dbReference type="EMBL" id="JBBNAG010000002">
    <property type="protein sequence ID" value="KAK9158361.1"/>
    <property type="molecule type" value="Genomic_DNA"/>
</dbReference>
<proteinExistence type="predicted"/>
<dbReference type="AlphaFoldDB" id="A0AAP0KTD6"/>